<organism evidence="2 3">
    <name type="scientific">Chionoecetes opilio</name>
    <name type="common">Atlantic snow crab</name>
    <name type="synonym">Cancer opilio</name>
    <dbReference type="NCBI Taxonomy" id="41210"/>
    <lineage>
        <taxon>Eukaryota</taxon>
        <taxon>Metazoa</taxon>
        <taxon>Ecdysozoa</taxon>
        <taxon>Arthropoda</taxon>
        <taxon>Crustacea</taxon>
        <taxon>Multicrustacea</taxon>
        <taxon>Malacostraca</taxon>
        <taxon>Eumalacostraca</taxon>
        <taxon>Eucarida</taxon>
        <taxon>Decapoda</taxon>
        <taxon>Pleocyemata</taxon>
        <taxon>Brachyura</taxon>
        <taxon>Eubrachyura</taxon>
        <taxon>Majoidea</taxon>
        <taxon>Majidae</taxon>
        <taxon>Chionoecetes</taxon>
    </lineage>
</organism>
<gene>
    <name evidence="2" type="ORF">GWK47_007610</name>
</gene>
<dbReference type="EMBL" id="JACEEZ010015870">
    <property type="protein sequence ID" value="KAG0718531.1"/>
    <property type="molecule type" value="Genomic_DNA"/>
</dbReference>
<reference evidence="2" key="1">
    <citation type="submission" date="2020-07" db="EMBL/GenBank/DDBJ databases">
        <title>The High-quality genome of the commercially important snow crab, Chionoecetes opilio.</title>
        <authorList>
            <person name="Jeong J.-H."/>
            <person name="Ryu S."/>
        </authorList>
    </citation>
    <scope>NUCLEOTIDE SEQUENCE</scope>
    <source>
        <strain evidence="2">MADBK_172401_WGS</strain>
        <tissue evidence="2">Digestive gland</tissue>
    </source>
</reference>
<dbReference type="OrthoDB" id="4748970at2759"/>
<sequence>MIKHSCPQRLDGSPKAPTVEGRRQALWGPSCNELSPAHTKPYDDDRELLASGPPLDGSDFYEHRLVHNTSEQYKITNLASDTQLAYANKQRYRSQTGVDDLEVVETLLSISKLGAAGWNPYTPQGCHTTTLELPPSPPSSQGGVSPHHPLESDAEETCDASSLKRRSSKDPEFGKV</sequence>
<protein>
    <submittedName>
        <fullName evidence="2">Uncharacterized protein</fullName>
    </submittedName>
</protein>
<comment type="caution">
    <text evidence="2">The sequence shown here is derived from an EMBL/GenBank/DDBJ whole genome shotgun (WGS) entry which is preliminary data.</text>
</comment>
<feature type="region of interest" description="Disordered" evidence="1">
    <location>
        <begin position="1"/>
        <end position="45"/>
    </location>
</feature>
<name>A0A8J5CRW0_CHIOP</name>
<feature type="region of interest" description="Disordered" evidence="1">
    <location>
        <begin position="126"/>
        <end position="176"/>
    </location>
</feature>
<dbReference type="AlphaFoldDB" id="A0A8J5CRW0"/>
<evidence type="ECO:0000256" key="1">
    <source>
        <dbReference type="SAM" id="MobiDB-lite"/>
    </source>
</evidence>
<evidence type="ECO:0000313" key="2">
    <source>
        <dbReference type="EMBL" id="KAG0718531.1"/>
    </source>
</evidence>
<dbReference type="Proteomes" id="UP000770661">
    <property type="component" value="Unassembled WGS sequence"/>
</dbReference>
<evidence type="ECO:0000313" key="3">
    <source>
        <dbReference type="Proteomes" id="UP000770661"/>
    </source>
</evidence>
<accession>A0A8J5CRW0</accession>
<keyword evidence="3" id="KW-1185">Reference proteome</keyword>
<proteinExistence type="predicted"/>